<evidence type="ECO:0000313" key="10">
    <source>
        <dbReference type="EMBL" id="GFR37349.1"/>
    </source>
</evidence>
<evidence type="ECO:0000256" key="3">
    <source>
        <dbReference type="ARBA" id="ARBA00022475"/>
    </source>
</evidence>
<feature type="transmembrane region" description="Helical" evidence="7">
    <location>
        <begin position="7"/>
        <end position="26"/>
    </location>
</feature>
<keyword evidence="3" id="KW-1003">Cell membrane</keyword>
<dbReference type="Pfam" id="PF07870">
    <property type="entry name" value="DUF1657"/>
    <property type="match status" value="1"/>
</dbReference>
<keyword evidence="5 7" id="KW-1133">Transmembrane helix</keyword>
<evidence type="ECO:0000259" key="9">
    <source>
        <dbReference type="Pfam" id="PF20730"/>
    </source>
</evidence>
<dbReference type="InterPro" id="IPR012452">
    <property type="entry name" value="DUF1657"/>
</dbReference>
<dbReference type="InterPro" id="IPR048454">
    <property type="entry name" value="YetF_N"/>
</dbReference>
<dbReference type="EMBL" id="BMAQ01000005">
    <property type="protein sequence ID" value="GFR37349.1"/>
    <property type="molecule type" value="Genomic_DNA"/>
</dbReference>
<dbReference type="InterPro" id="IPR023090">
    <property type="entry name" value="UPF0702_alpha/beta_dom_sf"/>
</dbReference>
<gene>
    <name evidence="10" type="ORF">PRECH8_06450</name>
</gene>
<sequence>MPLWLEVVLRTLLVIIVLLFYTRLLGKKQISQLTYFEYVTGITIGNLAGYATLEDSMHWMIPILAITVWVAVSLGVDYLLLKSKIIRNVVEGKGTVLIKDGKILEDNLKKERYSADELLYQLRQKNAFRAADVEFAVLESSGELSVLLKPEHQPLTPAKLGLKVPNTPEPQTVIMDGKIMDEPLATAGLSRAWLHTELEKIGVAVENVFLAQVDGYGQLYVDLYDDQLKVPAPSNLSLLWAVLKKCAADLELFALSTQNDNAKQMYEQAAKTLNEHLERLRPYLARS</sequence>
<dbReference type="InterPro" id="IPR007353">
    <property type="entry name" value="DUF421"/>
</dbReference>
<feature type="transmembrane region" description="Helical" evidence="7">
    <location>
        <begin position="59"/>
        <end position="81"/>
    </location>
</feature>
<proteinExistence type="inferred from homology"/>
<keyword evidence="4 7" id="KW-0812">Transmembrane</keyword>
<evidence type="ECO:0008006" key="12">
    <source>
        <dbReference type="Google" id="ProtNLM"/>
    </source>
</evidence>
<protein>
    <recommendedName>
        <fullName evidence="12">DUF421 domain-containing protein</fullName>
    </recommendedName>
</protein>
<evidence type="ECO:0000256" key="6">
    <source>
        <dbReference type="ARBA" id="ARBA00023136"/>
    </source>
</evidence>
<dbReference type="Pfam" id="PF20730">
    <property type="entry name" value="YetF_N"/>
    <property type="match status" value="1"/>
</dbReference>
<accession>A0A916QD38</accession>
<dbReference type="Pfam" id="PF04239">
    <property type="entry name" value="DUF421"/>
    <property type="match status" value="1"/>
</dbReference>
<evidence type="ECO:0000259" key="8">
    <source>
        <dbReference type="Pfam" id="PF04239"/>
    </source>
</evidence>
<name>A0A916QD38_9BACL</name>
<evidence type="ECO:0000256" key="5">
    <source>
        <dbReference type="ARBA" id="ARBA00022989"/>
    </source>
</evidence>
<keyword evidence="11" id="KW-1185">Reference proteome</keyword>
<dbReference type="Proteomes" id="UP000654993">
    <property type="component" value="Unassembled WGS sequence"/>
</dbReference>
<comment type="subcellular location">
    <subcellularLocation>
        <location evidence="1">Cell membrane</location>
        <topology evidence="1">Multi-pass membrane protein</topology>
    </subcellularLocation>
</comment>
<feature type="domain" description="YetF-like N-terminal transmembrane" evidence="9">
    <location>
        <begin position="5"/>
        <end position="78"/>
    </location>
</feature>
<dbReference type="RefSeq" id="WP_200965636.1">
    <property type="nucleotide sequence ID" value="NZ_BMAQ01000005.1"/>
</dbReference>
<dbReference type="PANTHER" id="PTHR34582:SF7">
    <property type="entry name" value="UPF0702 TRANSMEMBRANE PROTEIN YDFS"/>
    <property type="match status" value="1"/>
</dbReference>
<evidence type="ECO:0000256" key="4">
    <source>
        <dbReference type="ARBA" id="ARBA00022692"/>
    </source>
</evidence>
<dbReference type="Gene3D" id="3.30.240.20">
    <property type="entry name" value="bsu07140 like domains"/>
    <property type="match status" value="2"/>
</dbReference>
<feature type="domain" description="YetF C-terminal" evidence="8">
    <location>
        <begin position="82"/>
        <end position="214"/>
    </location>
</feature>
<comment type="similarity">
    <text evidence="2">Belongs to the UPF0702 family.</text>
</comment>
<keyword evidence="6 7" id="KW-0472">Membrane</keyword>
<evidence type="ECO:0000256" key="2">
    <source>
        <dbReference type="ARBA" id="ARBA00006448"/>
    </source>
</evidence>
<evidence type="ECO:0000256" key="1">
    <source>
        <dbReference type="ARBA" id="ARBA00004651"/>
    </source>
</evidence>
<reference evidence="10" key="1">
    <citation type="submission" date="2020-08" db="EMBL/GenBank/DDBJ databases">
        <authorList>
            <person name="Uke A."/>
            <person name="Chhe C."/>
            <person name="Baramee S."/>
            <person name="Kosugi A."/>
        </authorList>
    </citation>
    <scope>NUCLEOTIDE SEQUENCE</scope>
    <source>
        <strain evidence="10">DA-C8</strain>
    </source>
</reference>
<evidence type="ECO:0000256" key="7">
    <source>
        <dbReference type="SAM" id="Phobius"/>
    </source>
</evidence>
<reference evidence="10" key="2">
    <citation type="journal article" date="2021" name="Data Brief">
        <title>Draft genome sequence data of the facultative, thermophilic, xylanolytic bacterium Paenibacillus sp. strain DA-C8.</title>
        <authorList>
            <person name="Chhe C."/>
            <person name="Uke A."/>
            <person name="Baramee S."/>
            <person name="Ungkulpasvich U."/>
            <person name="Tachaapaikoon C."/>
            <person name="Pason P."/>
            <person name="Waeonukul R."/>
            <person name="Ratanakhanokchai K."/>
            <person name="Kosugi A."/>
        </authorList>
    </citation>
    <scope>NUCLEOTIDE SEQUENCE</scope>
    <source>
        <strain evidence="10">DA-C8</strain>
    </source>
</reference>
<dbReference type="GO" id="GO:0005886">
    <property type="term" value="C:plasma membrane"/>
    <property type="evidence" value="ECO:0007669"/>
    <property type="project" value="UniProtKB-SubCell"/>
</dbReference>
<dbReference type="AlphaFoldDB" id="A0A916QD38"/>
<evidence type="ECO:0000313" key="11">
    <source>
        <dbReference type="Proteomes" id="UP000654993"/>
    </source>
</evidence>
<comment type="caution">
    <text evidence="10">The sequence shown here is derived from an EMBL/GenBank/DDBJ whole genome shotgun (WGS) entry which is preliminary data.</text>
</comment>
<dbReference type="PANTHER" id="PTHR34582">
    <property type="entry name" value="UPF0702 TRANSMEMBRANE PROTEIN YCAP"/>
    <property type="match status" value="1"/>
</dbReference>
<organism evidence="10 11">
    <name type="scientific">Insulibacter thermoxylanivorax</name>
    <dbReference type="NCBI Taxonomy" id="2749268"/>
    <lineage>
        <taxon>Bacteria</taxon>
        <taxon>Bacillati</taxon>
        <taxon>Bacillota</taxon>
        <taxon>Bacilli</taxon>
        <taxon>Bacillales</taxon>
        <taxon>Paenibacillaceae</taxon>
        <taxon>Insulibacter</taxon>
    </lineage>
</organism>